<protein>
    <submittedName>
        <fullName evidence="1">Uncharacterized protein</fullName>
    </submittedName>
</protein>
<gene>
    <name evidence="1" type="ORF">QX51_13875</name>
</gene>
<comment type="caution">
    <text evidence="1">The sequence shown here is derived from an EMBL/GenBank/DDBJ whole genome shotgun (WGS) entry which is preliminary data.</text>
</comment>
<dbReference type="AlphaFoldDB" id="A0A0B3VUK7"/>
<evidence type="ECO:0000313" key="1">
    <source>
        <dbReference type="EMBL" id="KHS56518.1"/>
    </source>
</evidence>
<dbReference type="OrthoDB" id="1750379at2"/>
<reference evidence="1 2" key="1">
    <citation type="submission" date="2014-12" db="EMBL/GenBank/DDBJ databases">
        <title>Draft genome sequence of Terrisporobacter sp. 08-306576, isolated from the blood culture of a bacteremia patient.</title>
        <authorList>
            <person name="Lund L.C."/>
            <person name="Sydenham T.V."/>
            <person name="Hogh S.V."/>
            <person name="Skov M.N."/>
            <person name="Kemp M."/>
            <person name="Justesen U.S."/>
        </authorList>
    </citation>
    <scope>NUCLEOTIDE SEQUENCE [LARGE SCALE GENOMIC DNA]</scope>
    <source>
        <strain evidence="1 2">08-306576</strain>
    </source>
</reference>
<accession>A0A0B3VUK7</accession>
<dbReference type="STRING" id="1577792.QX51_13875"/>
<organism evidence="1 2">
    <name type="scientific">Terrisporobacter othiniensis</name>
    <dbReference type="NCBI Taxonomy" id="1577792"/>
    <lineage>
        <taxon>Bacteria</taxon>
        <taxon>Bacillati</taxon>
        <taxon>Bacillota</taxon>
        <taxon>Clostridia</taxon>
        <taxon>Peptostreptococcales</taxon>
        <taxon>Peptostreptococcaceae</taxon>
        <taxon>Terrisporobacter</taxon>
    </lineage>
</organism>
<name>A0A0B3VUK7_9FIRM</name>
<evidence type="ECO:0000313" key="2">
    <source>
        <dbReference type="Proteomes" id="UP000031189"/>
    </source>
</evidence>
<keyword evidence="2" id="KW-1185">Reference proteome</keyword>
<proteinExistence type="predicted"/>
<dbReference type="RefSeq" id="WP_039680486.1">
    <property type="nucleotide sequence ID" value="NZ_JAWGXO010000009.1"/>
</dbReference>
<dbReference type="EMBL" id="JWHR01000112">
    <property type="protein sequence ID" value="KHS56518.1"/>
    <property type="molecule type" value="Genomic_DNA"/>
</dbReference>
<sequence length="171" mass="19619">MNKKFIKASLIICISLLLLIGFFAITTNNISNSDEMENDILITYNKYIEDKYSYTIYVTVKNNTDQIASLYDMGLSFDYEGEGNNVGEFYIRGQEEDLWDENKILGIDPGDQKDVLFKIPKGIKISDKDYNLKRLLIDYNISFFKFRISSNQLFLGTSNLGGTQTVGEPYH</sequence>
<dbReference type="Proteomes" id="UP000031189">
    <property type="component" value="Unassembled WGS sequence"/>
</dbReference>